<evidence type="ECO:0000313" key="6">
    <source>
        <dbReference type="EMBL" id="QZA77489.1"/>
    </source>
</evidence>
<dbReference type="InterPro" id="IPR009057">
    <property type="entry name" value="Homeodomain-like_sf"/>
</dbReference>
<keyword evidence="1" id="KW-0805">Transcription regulation</keyword>
<sequence length="267" mass="30507">MSQIFWSEPGLPFVEVRRAQKSRACYRPHTHPTWSIGVVDAGYSTFSYERSEPIRLAAGDVVVIQPHQVHSCNPDTDSAWSYQMLYLDDHWVQSVLVELEMGVLGLKRHHPTRIRDLGCYRAVTAFTAMLFQPYAVNYKESVLIELIGQIFASSTYTPEIKPPGWLRTIQLLLSEQYARDWPVAVLADIVGLSRYHFIRAFHAYTGMTPHAYLLDCRINQARNLLRTGCALADVAQILGFADQSHFHHAFKQRVAVTPRQYLMRQGS</sequence>
<keyword evidence="7" id="KW-1185">Reference proteome</keyword>
<dbReference type="Pfam" id="PF12833">
    <property type="entry name" value="HTH_18"/>
    <property type="match status" value="1"/>
</dbReference>
<dbReference type="PANTHER" id="PTHR46796:SF2">
    <property type="entry name" value="TRANSCRIPTIONAL REGULATORY PROTEIN"/>
    <property type="match status" value="1"/>
</dbReference>
<evidence type="ECO:0000256" key="2">
    <source>
        <dbReference type="ARBA" id="ARBA00023125"/>
    </source>
</evidence>
<dbReference type="PROSITE" id="PS00041">
    <property type="entry name" value="HTH_ARAC_FAMILY_1"/>
    <property type="match status" value="1"/>
</dbReference>
<keyword evidence="3" id="KW-0010">Activator</keyword>
<evidence type="ECO:0000256" key="4">
    <source>
        <dbReference type="ARBA" id="ARBA00023163"/>
    </source>
</evidence>
<dbReference type="InterPro" id="IPR018062">
    <property type="entry name" value="HTH_AraC-typ_CS"/>
</dbReference>
<gene>
    <name evidence="6" type="ORF">K4H28_14575</name>
</gene>
<dbReference type="Gene3D" id="2.60.120.10">
    <property type="entry name" value="Jelly Rolls"/>
    <property type="match status" value="1"/>
</dbReference>
<dbReference type="Proteomes" id="UP000825679">
    <property type="component" value="Chromosome"/>
</dbReference>
<dbReference type="InterPro" id="IPR014710">
    <property type="entry name" value="RmlC-like_jellyroll"/>
</dbReference>
<dbReference type="Pfam" id="PF02311">
    <property type="entry name" value="AraC_binding"/>
    <property type="match status" value="1"/>
</dbReference>
<organism evidence="6 7">
    <name type="scientific">Deefgea tanakiae</name>
    <dbReference type="NCBI Taxonomy" id="2865840"/>
    <lineage>
        <taxon>Bacteria</taxon>
        <taxon>Pseudomonadati</taxon>
        <taxon>Pseudomonadota</taxon>
        <taxon>Betaproteobacteria</taxon>
        <taxon>Neisseriales</taxon>
        <taxon>Chitinibacteraceae</taxon>
        <taxon>Deefgea</taxon>
    </lineage>
</organism>
<evidence type="ECO:0000259" key="5">
    <source>
        <dbReference type="PROSITE" id="PS01124"/>
    </source>
</evidence>
<dbReference type="InterPro" id="IPR003313">
    <property type="entry name" value="AraC-bd"/>
</dbReference>
<dbReference type="InterPro" id="IPR018060">
    <property type="entry name" value="HTH_AraC"/>
</dbReference>
<feature type="domain" description="HTH araC/xylS-type" evidence="5">
    <location>
        <begin position="167"/>
        <end position="264"/>
    </location>
</feature>
<dbReference type="PANTHER" id="PTHR46796">
    <property type="entry name" value="HTH-TYPE TRANSCRIPTIONAL ACTIVATOR RHAS-RELATED"/>
    <property type="match status" value="1"/>
</dbReference>
<evidence type="ECO:0000313" key="7">
    <source>
        <dbReference type="Proteomes" id="UP000825679"/>
    </source>
</evidence>
<evidence type="ECO:0000256" key="3">
    <source>
        <dbReference type="ARBA" id="ARBA00023159"/>
    </source>
</evidence>
<dbReference type="InterPro" id="IPR050204">
    <property type="entry name" value="AraC_XylS_family_regulators"/>
</dbReference>
<proteinExistence type="predicted"/>
<dbReference type="InterPro" id="IPR037923">
    <property type="entry name" value="HTH-like"/>
</dbReference>
<evidence type="ECO:0000256" key="1">
    <source>
        <dbReference type="ARBA" id="ARBA00023015"/>
    </source>
</evidence>
<protein>
    <submittedName>
        <fullName evidence="6">AraC family transcriptional regulator</fullName>
    </submittedName>
</protein>
<keyword evidence="2" id="KW-0238">DNA-binding</keyword>
<dbReference type="Gene3D" id="1.10.10.60">
    <property type="entry name" value="Homeodomain-like"/>
    <property type="match status" value="2"/>
</dbReference>
<dbReference type="EMBL" id="CP081150">
    <property type="protein sequence ID" value="QZA77489.1"/>
    <property type="molecule type" value="Genomic_DNA"/>
</dbReference>
<dbReference type="PRINTS" id="PR00032">
    <property type="entry name" value="HTHARAC"/>
</dbReference>
<keyword evidence="4" id="KW-0804">Transcription</keyword>
<reference evidence="6 7" key="1">
    <citation type="submission" date="2021-08" db="EMBL/GenBank/DDBJ databases">
        <title>complete genome sequencing of Deefgea sp. D25.</title>
        <authorList>
            <person name="Bae J.-W."/>
            <person name="Gim D.-H."/>
        </authorList>
    </citation>
    <scope>NUCLEOTIDE SEQUENCE [LARGE SCALE GENOMIC DNA]</scope>
    <source>
        <strain evidence="6 7">D25</strain>
    </source>
</reference>
<dbReference type="InterPro" id="IPR020449">
    <property type="entry name" value="Tscrpt_reg_AraC-type_HTH"/>
</dbReference>
<dbReference type="SUPFAM" id="SSF46689">
    <property type="entry name" value="Homeodomain-like"/>
    <property type="match status" value="2"/>
</dbReference>
<dbReference type="SMART" id="SM00342">
    <property type="entry name" value="HTH_ARAC"/>
    <property type="match status" value="1"/>
</dbReference>
<dbReference type="RefSeq" id="WP_221005870.1">
    <property type="nucleotide sequence ID" value="NZ_CP081150.1"/>
</dbReference>
<name>A0ABX8Z814_9NEIS</name>
<dbReference type="SUPFAM" id="SSF51215">
    <property type="entry name" value="Regulatory protein AraC"/>
    <property type="match status" value="1"/>
</dbReference>
<dbReference type="PROSITE" id="PS01124">
    <property type="entry name" value="HTH_ARAC_FAMILY_2"/>
    <property type="match status" value="1"/>
</dbReference>
<accession>A0ABX8Z814</accession>